<comment type="caution">
    <text evidence="2">The sequence shown here is derived from an EMBL/GenBank/DDBJ whole genome shotgun (WGS) entry which is preliminary data.</text>
</comment>
<dbReference type="EMBL" id="PUIA01000017">
    <property type="protein sequence ID" value="PQO36900.1"/>
    <property type="molecule type" value="Genomic_DNA"/>
</dbReference>
<protein>
    <submittedName>
        <fullName evidence="2">Uncharacterized protein</fullName>
    </submittedName>
</protein>
<sequence length="167" mass="18342">MPVWKIQGRIAVAAVVPFSFKDRVMPDTSDEISHSSWQDAAWVLALIVTLLVLFGIYRTEVVLASLPYLEYIPGTLAAVIGICLLKPRQSVVLSIGMGYFVGLLLMPFALANPPLKWYLYMETFTAVKVSNSLPLLGCVVAGIVVASIWLAFRAQSRRRVTSQGQAN</sequence>
<name>A0A2S8FXW6_9BACT</name>
<feature type="transmembrane region" description="Helical" evidence="1">
    <location>
        <begin position="91"/>
        <end position="111"/>
    </location>
</feature>
<accession>A0A2S8FXW6</accession>
<keyword evidence="1" id="KW-0812">Transmembrane</keyword>
<organism evidence="2 3">
    <name type="scientific">Blastopirellula marina</name>
    <dbReference type="NCBI Taxonomy" id="124"/>
    <lineage>
        <taxon>Bacteria</taxon>
        <taxon>Pseudomonadati</taxon>
        <taxon>Planctomycetota</taxon>
        <taxon>Planctomycetia</taxon>
        <taxon>Pirellulales</taxon>
        <taxon>Pirellulaceae</taxon>
        <taxon>Blastopirellula</taxon>
    </lineage>
</organism>
<feature type="transmembrane region" description="Helical" evidence="1">
    <location>
        <begin position="40"/>
        <end position="57"/>
    </location>
</feature>
<keyword evidence="1" id="KW-0472">Membrane</keyword>
<evidence type="ECO:0000256" key="1">
    <source>
        <dbReference type="SAM" id="Phobius"/>
    </source>
</evidence>
<evidence type="ECO:0000313" key="3">
    <source>
        <dbReference type="Proteomes" id="UP000240009"/>
    </source>
</evidence>
<feature type="transmembrane region" description="Helical" evidence="1">
    <location>
        <begin position="63"/>
        <end position="84"/>
    </location>
</feature>
<gene>
    <name evidence="2" type="ORF">C5Y96_06980</name>
</gene>
<dbReference type="AlphaFoldDB" id="A0A2S8FXW6"/>
<evidence type="ECO:0000313" key="2">
    <source>
        <dbReference type="EMBL" id="PQO36900.1"/>
    </source>
</evidence>
<feature type="transmembrane region" description="Helical" evidence="1">
    <location>
        <begin position="131"/>
        <end position="152"/>
    </location>
</feature>
<proteinExistence type="predicted"/>
<keyword evidence="1" id="KW-1133">Transmembrane helix</keyword>
<dbReference type="Proteomes" id="UP000240009">
    <property type="component" value="Unassembled WGS sequence"/>
</dbReference>
<reference evidence="2 3" key="1">
    <citation type="submission" date="2018-02" db="EMBL/GenBank/DDBJ databases">
        <title>Comparative genomes isolates from brazilian mangrove.</title>
        <authorList>
            <person name="Araujo J.E."/>
            <person name="Taketani R.G."/>
            <person name="Silva M.C.P."/>
            <person name="Loureco M.V."/>
            <person name="Andreote F.D."/>
        </authorList>
    </citation>
    <scope>NUCLEOTIDE SEQUENCE [LARGE SCALE GENOMIC DNA]</scope>
    <source>
        <strain evidence="2 3">HEX-2 MGV</strain>
    </source>
</reference>